<dbReference type="STRING" id="87626.PTD2_12934"/>
<gene>
    <name evidence="5" type="ORF">PTD2_12934</name>
</gene>
<feature type="binding site" evidence="4">
    <location>
        <position position="24"/>
    </location>
    <ligand>
        <name>a divalent metal cation</name>
        <dbReference type="ChEBI" id="CHEBI:60240"/>
        <label>1</label>
    </ligand>
</feature>
<evidence type="ECO:0000313" key="5">
    <source>
        <dbReference type="EMBL" id="EAR29725.1"/>
    </source>
</evidence>
<dbReference type="CDD" id="cd01310">
    <property type="entry name" value="TatD_DNAse"/>
    <property type="match status" value="1"/>
</dbReference>
<sequence length="270" mass="29597">MAHRASQSLIVNTSTIELIDSHCHLDFSEFDSNRGELITSCQQQGIISLIVPGVSAQQSLSLLNFKAQAPSFVNIAFGLHPYFLTQTADADMQVLTQLAHQYNKQLCAIGECGIDRAQPNLELQQRIFIAHIALANDLKLPLIVHHRQSHDLIQAAFKQCPPKHGGVIHAFSGSKEIANYYVGFGFKLGIGGIISYERSQKTRETIATIALDSLLIETDAPSMPLFGAQGQPNSPLALIDVFTHLVSLRMEPAAVIAAQLRQSCNDIFRI</sequence>
<feature type="binding site" evidence="4">
    <location>
        <position position="169"/>
    </location>
    <ligand>
        <name>a divalent metal cation</name>
        <dbReference type="ChEBI" id="CHEBI:60240"/>
        <label>2</label>
    </ligand>
</feature>
<evidence type="ECO:0000256" key="4">
    <source>
        <dbReference type="PIRSR" id="PIRSR005902-1"/>
    </source>
</evidence>
<organism evidence="5 6">
    <name type="scientific">Pseudoalteromonas tunicata D2</name>
    <dbReference type="NCBI Taxonomy" id="87626"/>
    <lineage>
        <taxon>Bacteria</taxon>
        <taxon>Pseudomonadati</taxon>
        <taxon>Pseudomonadota</taxon>
        <taxon>Gammaproteobacteria</taxon>
        <taxon>Alteromonadales</taxon>
        <taxon>Pseudoalteromonadaceae</taxon>
        <taxon>Pseudoalteromonas</taxon>
    </lineage>
</organism>
<dbReference type="InterPro" id="IPR018228">
    <property type="entry name" value="DNase_TatD-rel_CS"/>
</dbReference>
<dbReference type="EMBL" id="AAOH01000002">
    <property type="protein sequence ID" value="EAR29725.1"/>
    <property type="molecule type" value="Genomic_DNA"/>
</dbReference>
<dbReference type="Proteomes" id="UP000006201">
    <property type="component" value="Unassembled WGS sequence"/>
</dbReference>
<dbReference type="GO" id="GO:0046872">
    <property type="term" value="F:metal ion binding"/>
    <property type="evidence" value="ECO:0007669"/>
    <property type="project" value="UniProtKB-KW"/>
</dbReference>
<name>A4C6X1_9GAMM</name>
<feature type="binding site" evidence="4">
    <location>
        <position position="145"/>
    </location>
    <ligand>
        <name>a divalent metal cation</name>
        <dbReference type="ChEBI" id="CHEBI:60240"/>
        <label>2</label>
    </ligand>
</feature>
<keyword evidence="2 4" id="KW-0479">Metal-binding</keyword>
<keyword evidence="6" id="KW-1185">Reference proteome</keyword>
<dbReference type="PROSITE" id="PS01137">
    <property type="entry name" value="TATD_1"/>
    <property type="match status" value="1"/>
</dbReference>
<dbReference type="PANTHER" id="PTHR46124">
    <property type="entry name" value="D-AMINOACYL-TRNA DEACYLASE"/>
    <property type="match status" value="1"/>
</dbReference>
<evidence type="ECO:0000313" key="6">
    <source>
        <dbReference type="Proteomes" id="UP000006201"/>
    </source>
</evidence>
<proteinExistence type="inferred from homology"/>
<dbReference type="Gene3D" id="3.20.20.140">
    <property type="entry name" value="Metal-dependent hydrolases"/>
    <property type="match status" value="1"/>
</dbReference>
<dbReference type="PIRSF" id="PIRSF005902">
    <property type="entry name" value="DNase_TatD"/>
    <property type="match status" value="1"/>
</dbReference>
<evidence type="ECO:0000256" key="3">
    <source>
        <dbReference type="ARBA" id="ARBA00022801"/>
    </source>
</evidence>
<comment type="caution">
    <text evidence="5">The sequence shown here is derived from an EMBL/GenBank/DDBJ whole genome shotgun (WGS) entry which is preliminary data.</text>
</comment>
<dbReference type="SUPFAM" id="SSF51556">
    <property type="entry name" value="Metallo-dependent hydrolases"/>
    <property type="match status" value="1"/>
</dbReference>
<accession>A4C6X1</accession>
<dbReference type="InterPro" id="IPR001130">
    <property type="entry name" value="TatD-like"/>
</dbReference>
<keyword evidence="3 5" id="KW-0378">Hydrolase</keyword>
<dbReference type="AlphaFoldDB" id="A4C6X1"/>
<comment type="similarity">
    <text evidence="1">Belongs to the metallo-dependent hydrolases superfamily. TatD-type hydrolase family.</text>
</comment>
<dbReference type="FunFam" id="3.20.20.140:FF:000005">
    <property type="entry name" value="TatD family hydrolase"/>
    <property type="match status" value="1"/>
</dbReference>
<dbReference type="GO" id="GO:0005829">
    <property type="term" value="C:cytosol"/>
    <property type="evidence" value="ECO:0007669"/>
    <property type="project" value="TreeGrafter"/>
</dbReference>
<feature type="binding site" evidence="4">
    <location>
        <position position="111"/>
    </location>
    <ligand>
        <name>a divalent metal cation</name>
        <dbReference type="ChEBI" id="CHEBI:60240"/>
        <label>1</label>
    </ligand>
</feature>
<dbReference type="InterPro" id="IPR032466">
    <property type="entry name" value="Metal_Hydrolase"/>
</dbReference>
<feature type="binding site" evidence="4">
    <location>
        <position position="219"/>
    </location>
    <ligand>
        <name>a divalent metal cation</name>
        <dbReference type="ChEBI" id="CHEBI:60240"/>
        <label>1</label>
    </ligand>
</feature>
<dbReference type="Pfam" id="PF01026">
    <property type="entry name" value="TatD_DNase"/>
    <property type="match status" value="1"/>
</dbReference>
<dbReference type="PANTHER" id="PTHR46124:SF3">
    <property type="entry name" value="HYDROLASE"/>
    <property type="match status" value="1"/>
</dbReference>
<feature type="binding site" evidence="4">
    <location>
        <position position="22"/>
    </location>
    <ligand>
        <name>a divalent metal cation</name>
        <dbReference type="ChEBI" id="CHEBI:60240"/>
        <label>1</label>
    </ligand>
</feature>
<dbReference type="HOGENOM" id="CLU_031506_0_1_6"/>
<evidence type="ECO:0000256" key="1">
    <source>
        <dbReference type="ARBA" id="ARBA00009275"/>
    </source>
</evidence>
<protein>
    <submittedName>
        <fullName evidence="5">Putative hydrolase with metallo-dependent hydrolase domain</fullName>
    </submittedName>
</protein>
<dbReference type="eggNOG" id="COG0084">
    <property type="taxonomic scope" value="Bacteria"/>
</dbReference>
<dbReference type="GO" id="GO:0016788">
    <property type="term" value="F:hydrolase activity, acting on ester bonds"/>
    <property type="evidence" value="ECO:0007669"/>
    <property type="project" value="InterPro"/>
</dbReference>
<reference evidence="5 6" key="1">
    <citation type="submission" date="2006-02" db="EMBL/GenBank/DDBJ databases">
        <authorList>
            <person name="Moran M.A."/>
            <person name="Kjelleberg S."/>
            <person name="Egan S."/>
            <person name="Saunders N."/>
            <person name="Thomas T."/>
            <person name="Ferriera S."/>
            <person name="Johnson J."/>
            <person name="Kravitz S."/>
            <person name="Halpern A."/>
            <person name="Remington K."/>
            <person name="Beeson K."/>
            <person name="Tran B."/>
            <person name="Rogers Y.-H."/>
            <person name="Friedman R."/>
            <person name="Venter J.C."/>
        </authorList>
    </citation>
    <scope>NUCLEOTIDE SEQUENCE [LARGE SCALE GENOMIC DNA]</scope>
    <source>
        <strain evidence="5 6">D2</strain>
    </source>
</reference>
<evidence type="ECO:0000256" key="2">
    <source>
        <dbReference type="ARBA" id="ARBA00022723"/>
    </source>
</evidence>